<dbReference type="InterPro" id="IPR016160">
    <property type="entry name" value="Ald_DH_CS_CYS"/>
</dbReference>
<accession>A0ABN2MZJ3</accession>
<dbReference type="InterPro" id="IPR015590">
    <property type="entry name" value="Aldehyde_DH_dom"/>
</dbReference>
<comment type="caution">
    <text evidence="5">The sequence shown here is derived from an EMBL/GenBank/DDBJ whole genome shotgun (WGS) entry which is preliminary data.</text>
</comment>
<evidence type="ECO:0000256" key="3">
    <source>
        <dbReference type="RuleBase" id="RU003345"/>
    </source>
</evidence>
<dbReference type="Pfam" id="PF00171">
    <property type="entry name" value="Aldedh"/>
    <property type="match status" value="1"/>
</dbReference>
<dbReference type="Proteomes" id="UP001500449">
    <property type="component" value="Unassembled WGS sequence"/>
</dbReference>
<dbReference type="InterPro" id="IPR016162">
    <property type="entry name" value="Ald_DH_N"/>
</dbReference>
<dbReference type="InterPro" id="IPR016161">
    <property type="entry name" value="Ald_DH/histidinol_DH"/>
</dbReference>
<feature type="domain" description="Aldehyde dehydrogenase" evidence="4">
    <location>
        <begin position="15"/>
        <end position="468"/>
    </location>
</feature>
<evidence type="ECO:0000256" key="1">
    <source>
        <dbReference type="ARBA" id="ARBA00023002"/>
    </source>
</evidence>
<evidence type="ECO:0000313" key="5">
    <source>
        <dbReference type="EMBL" id="GAA1845878.1"/>
    </source>
</evidence>
<dbReference type="EMBL" id="BAAAQK010000005">
    <property type="protein sequence ID" value="GAA1845878.1"/>
    <property type="molecule type" value="Genomic_DNA"/>
</dbReference>
<dbReference type="Gene3D" id="3.40.605.10">
    <property type="entry name" value="Aldehyde Dehydrogenase, Chain A, domain 1"/>
    <property type="match status" value="1"/>
</dbReference>
<protein>
    <submittedName>
        <fullName evidence="5">Aldehyde dehydrogenase family protein</fullName>
    </submittedName>
</protein>
<dbReference type="Gene3D" id="3.40.309.10">
    <property type="entry name" value="Aldehyde Dehydrogenase, Chain A, domain 2"/>
    <property type="match status" value="1"/>
</dbReference>
<dbReference type="InterPro" id="IPR029510">
    <property type="entry name" value="Ald_DH_CS_GLU"/>
</dbReference>
<name>A0ABN2MZJ3_9PSEU</name>
<evidence type="ECO:0000313" key="6">
    <source>
        <dbReference type="Proteomes" id="UP001500449"/>
    </source>
</evidence>
<dbReference type="InterPro" id="IPR016163">
    <property type="entry name" value="Ald_DH_C"/>
</dbReference>
<dbReference type="PANTHER" id="PTHR11699">
    <property type="entry name" value="ALDEHYDE DEHYDROGENASE-RELATED"/>
    <property type="match status" value="1"/>
</dbReference>
<proteinExistence type="inferred from homology"/>
<dbReference type="PROSITE" id="PS00687">
    <property type="entry name" value="ALDEHYDE_DEHYDR_GLU"/>
    <property type="match status" value="1"/>
</dbReference>
<reference evidence="5 6" key="1">
    <citation type="journal article" date="2019" name="Int. J. Syst. Evol. Microbiol.">
        <title>The Global Catalogue of Microorganisms (GCM) 10K type strain sequencing project: providing services to taxonomists for standard genome sequencing and annotation.</title>
        <authorList>
            <consortium name="The Broad Institute Genomics Platform"/>
            <consortium name="The Broad Institute Genome Sequencing Center for Infectious Disease"/>
            <person name="Wu L."/>
            <person name="Ma J."/>
        </authorList>
    </citation>
    <scope>NUCLEOTIDE SEQUENCE [LARGE SCALE GENOMIC DNA]</scope>
    <source>
        <strain evidence="5 6">JCM 16009</strain>
    </source>
</reference>
<dbReference type="SUPFAM" id="SSF53720">
    <property type="entry name" value="ALDH-like"/>
    <property type="match status" value="1"/>
</dbReference>
<keyword evidence="1 3" id="KW-0560">Oxidoreductase</keyword>
<organism evidence="5 6">
    <name type="scientific">Pseudonocardia ailaonensis</name>
    <dbReference type="NCBI Taxonomy" id="367279"/>
    <lineage>
        <taxon>Bacteria</taxon>
        <taxon>Bacillati</taxon>
        <taxon>Actinomycetota</taxon>
        <taxon>Actinomycetes</taxon>
        <taxon>Pseudonocardiales</taxon>
        <taxon>Pseudonocardiaceae</taxon>
        <taxon>Pseudonocardia</taxon>
    </lineage>
</organism>
<dbReference type="RefSeq" id="WP_344416061.1">
    <property type="nucleotide sequence ID" value="NZ_BAAAQK010000005.1"/>
</dbReference>
<evidence type="ECO:0000256" key="2">
    <source>
        <dbReference type="PROSITE-ProRule" id="PRU10007"/>
    </source>
</evidence>
<feature type="active site" evidence="2">
    <location>
        <position position="241"/>
    </location>
</feature>
<dbReference type="PROSITE" id="PS00070">
    <property type="entry name" value="ALDEHYDE_DEHYDR_CYS"/>
    <property type="match status" value="1"/>
</dbReference>
<gene>
    <name evidence="5" type="ORF">GCM10009836_26810</name>
</gene>
<keyword evidence="6" id="KW-1185">Reference proteome</keyword>
<comment type="similarity">
    <text evidence="3">Belongs to the aldehyde dehydrogenase family.</text>
</comment>
<evidence type="ECO:0000259" key="4">
    <source>
        <dbReference type="Pfam" id="PF00171"/>
    </source>
</evidence>
<sequence>MTVLPALTGPWSGEQPFAVHDPATGREIATVQGGGVVEVDAAVRRARAAYAVWREVGARERGALLGECSRVIEAHVDELAELESLEMGKPRHISRDFDLRFCHSSFAFFGGLADKLPGAAIDLGPVVAHTVHEPYGVVAGIIPFNWPPIHTAGKSAPALAAGNCVLLKPPEQDPLTIMRIVELLATVLPPDVLQVVPGGAETGAVLAGHPGVEHLSFTGSTATGRAVLKLAAEGLTPAVLELGGKNPFVVFDDADLGSAVRGAVEGAFFNGGEACTAASRLLVQEGVHDEFVSRVGDAVRRLRVGPGLDDGSHVGPMVTAAHRDKVQAGIAQALAEGARCVAEAPVPSDPALAGGYWVAPTLFAGVTPDMAIARDELFGPVTAVLPFATEDEAVALANDTPYGLLAAVYTGDHPRARRMARRIDAGVVLLNNFNRALLGTPFGGFKDSGYGREHSIESLLEFTRVKNIREPSGIGEIPEWPVLKDVL</sequence>